<dbReference type="Gene3D" id="3.40.50.1980">
    <property type="entry name" value="Nitrogenase molybdenum iron protein domain"/>
    <property type="match status" value="2"/>
</dbReference>
<dbReference type="AlphaFoldDB" id="A0A1M7RUW8"/>
<dbReference type="PANTHER" id="PTHR30535:SF34">
    <property type="entry name" value="MOLYBDATE-BINDING PROTEIN MOLA"/>
    <property type="match status" value="1"/>
</dbReference>
<dbReference type="Proteomes" id="UP000184010">
    <property type="component" value="Unassembled WGS sequence"/>
</dbReference>
<evidence type="ECO:0000256" key="1">
    <source>
        <dbReference type="ARBA" id="ARBA00008814"/>
    </source>
</evidence>
<feature type="chain" id="PRO_5039596226" evidence="2">
    <location>
        <begin position="28"/>
        <end position="374"/>
    </location>
</feature>
<evidence type="ECO:0000256" key="2">
    <source>
        <dbReference type="SAM" id="SignalP"/>
    </source>
</evidence>
<proteinExistence type="inferred from homology"/>
<dbReference type="PANTHER" id="PTHR30535">
    <property type="entry name" value="VITAMIN B12-BINDING PROTEIN"/>
    <property type="match status" value="1"/>
</dbReference>
<sequence>MKKASLWLAVLLTAALLLGGCSQGANTDQPDKGADSQAHQEDGGERTIVDLAGNQVVLPPVEKIEHVVIVAPPLVSTYASVVKDTSKLVGATQVALAEANPLILDKLIPNWQRITTTFLTGYASNTEELLKLNPDLILVYGGAQKEGLENVKIPVVDFYIDDQVNETWSVEIDRLMREIFGLSGENSLQKEWDKANEQVAGILAQVKDAPKQKGLMIMSNTGDKITVRGAGTYGDDWLLKSGLENVAGELKGESIEVTMEQIYTWNPDIVYVFRGLPAAQYLGDAIKGQDWSQVQAFKTGRIHDTPRGVMNWGAPCADSPLMIQWLAGKNFPDKFSEAEYKGIIKDYYSRCYGISLTDEQVESILNPNQGMAGK</sequence>
<feature type="signal peptide" evidence="2">
    <location>
        <begin position="1"/>
        <end position="27"/>
    </location>
</feature>
<dbReference type="EMBL" id="FRDN01000003">
    <property type="protein sequence ID" value="SHN50079.1"/>
    <property type="molecule type" value="Genomic_DNA"/>
</dbReference>
<reference evidence="5" key="1">
    <citation type="submission" date="2016-12" db="EMBL/GenBank/DDBJ databases">
        <authorList>
            <person name="Varghese N."/>
            <person name="Submissions S."/>
        </authorList>
    </citation>
    <scope>NUCLEOTIDE SEQUENCE [LARGE SCALE GENOMIC DNA]</scope>
    <source>
        <strain evidence="5">DSM 11544</strain>
    </source>
</reference>
<gene>
    <name evidence="4" type="ORF">SAMN02745215_00136</name>
</gene>
<keyword evidence="5" id="KW-1185">Reference proteome</keyword>
<dbReference type="GO" id="GO:0071281">
    <property type="term" value="P:cellular response to iron ion"/>
    <property type="evidence" value="ECO:0007669"/>
    <property type="project" value="TreeGrafter"/>
</dbReference>
<dbReference type="RefSeq" id="WP_072770819.1">
    <property type="nucleotide sequence ID" value="NZ_FRDN01000003.1"/>
</dbReference>
<evidence type="ECO:0000313" key="5">
    <source>
        <dbReference type="Proteomes" id="UP000184010"/>
    </source>
</evidence>
<comment type="similarity">
    <text evidence="1">Belongs to the bacterial solute-binding protein 8 family.</text>
</comment>
<name>A0A1M7RUW8_9FIRM</name>
<dbReference type="PROSITE" id="PS51257">
    <property type="entry name" value="PROKAR_LIPOPROTEIN"/>
    <property type="match status" value="1"/>
</dbReference>
<accession>A0A1M7RUW8</accession>
<keyword evidence="2" id="KW-0732">Signal</keyword>
<evidence type="ECO:0000259" key="3">
    <source>
        <dbReference type="PROSITE" id="PS50983"/>
    </source>
</evidence>
<evidence type="ECO:0000313" key="4">
    <source>
        <dbReference type="EMBL" id="SHN50079.1"/>
    </source>
</evidence>
<dbReference type="Pfam" id="PF01497">
    <property type="entry name" value="Peripla_BP_2"/>
    <property type="match status" value="1"/>
</dbReference>
<dbReference type="Gene3D" id="1.20.58.2180">
    <property type="match status" value="1"/>
</dbReference>
<dbReference type="InterPro" id="IPR050902">
    <property type="entry name" value="ABC_Transporter_SBP"/>
</dbReference>
<dbReference type="STRING" id="1121395.SAMN02745215_00136"/>
<dbReference type="PROSITE" id="PS50983">
    <property type="entry name" value="FE_B12_PBP"/>
    <property type="match status" value="1"/>
</dbReference>
<feature type="domain" description="Fe/B12 periplasmic-binding" evidence="3">
    <location>
        <begin position="66"/>
        <end position="334"/>
    </location>
</feature>
<dbReference type="SUPFAM" id="SSF53807">
    <property type="entry name" value="Helical backbone' metal receptor"/>
    <property type="match status" value="1"/>
</dbReference>
<protein>
    <submittedName>
        <fullName evidence="4">Iron complex transport system substrate-binding protein</fullName>
    </submittedName>
</protein>
<dbReference type="InterPro" id="IPR002491">
    <property type="entry name" value="ABC_transptr_periplasmic_BD"/>
</dbReference>
<organism evidence="4 5">
    <name type="scientific">Desulfitobacterium chlororespirans DSM 11544</name>
    <dbReference type="NCBI Taxonomy" id="1121395"/>
    <lineage>
        <taxon>Bacteria</taxon>
        <taxon>Bacillati</taxon>
        <taxon>Bacillota</taxon>
        <taxon>Clostridia</taxon>
        <taxon>Eubacteriales</taxon>
        <taxon>Desulfitobacteriaceae</taxon>
        <taxon>Desulfitobacterium</taxon>
    </lineage>
</organism>